<comment type="caution">
    <text evidence="1">The sequence shown here is derived from an EMBL/GenBank/DDBJ whole genome shotgun (WGS) entry which is preliminary data.</text>
</comment>
<protein>
    <submittedName>
        <fullName evidence="1">Uncharacterized protein</fullName>
    </submittedName>
</protein>
<dbReference type="EMBL" id="WJQU01000002">
    <property type="protein sequence ID" value="KAJ6642273.1"/>
    <property type="molecule type" value="Genomic_DNA"/>
</dbReference>
<sequence>MRSTMNKCLPHSHTIAAWYRVINGDPGFTVESLNALTELQKNTPHQIIFRLVLDGMAILIEETELSKRNHKIIELNCLNRCLRV</sequence>
<dbReference type="AlphaFoldDB" id="A0A9Q0N289"/>
<name>A0A9Q0N289_9DIPT</name>
<reference evidence="1" key="1">
    <citation type="submission" date="2022-07" db="EMBL/GenBank/DDBJ databases">
        <authorList>
            <person name="Trinca V."/>
            <person name="Uliana J.V.C."/>
            <person name="Torres T.T."/>
            <person name="Ward R.J."/>
            <person name="Monesi N."/>
        </authorList>
    </citation>
    <scope>NUCLEOTIDE SEQUENCE</scope>
    <source>
        <strain evidence="1">HSMRA1968</strain>
        <tissue evidence="1">Whole embryos</tissue>
    </source>
</reference>
<organism evidence="1 2">
    <name type="scientific">Pseudolycoriella hygida</name>
    <dbReference type="NCBI Taxonomy" id="35572"/>
    <lineage>
        <taxon>Eukaryota</taxon>
        <taxon>Metazoa</taxon>
        <taxon>Ecdysozoa</taxon>
        <taxon>Arthropoda</taxon>
        <taxon>Hexapoda</taxon>
        <taxon>Insecta</taxon>
        <taxon>Pterygota</taxon>
        <taxon>Neoptera</taxon>
        <taxon>Endopterygota</taxon>
        <taxon>Diptera</taxon>
        <taxon>Nematocera</taxon>
        <taxon>Sciaroidea</taxon>
        <taxon>Sciaridae</taxon>
        <taxon>Pseudolycoriella</taxon>
    </lineage>
</organism>
<evidence type="ECO:0000313" key="1">
    <source>
        <dbReference type="EMBL" id="KAJ6642273.1"/>
    </source>
</evidence>
<keyword evidence="2" id="KW-1185">Reference proteome</keyword>
<gene>
    <name evidence="1" type="ORF">Bhyg_07220</name>
</gene>
<proteinExistence type="predicted"/>
<evidence type="ECO:0000313" key="2">
    <source>
        <dbReference type="Proteomes" id="UP001151699"/>
    </source>
</evidence>
<dbReference type="Proteomes" id="UP001151699">
    <property type="component" value="Chromosome B"/>
</dbReference>
<accession>A0A9Q0N289</accession>
<dbReference type="OrthoDB" id="10070386at2759"/>